<protein>
    <recommendedName>
        <fullName evidence="3">IPT/TIG domain-containing protein</fullName>
    </recommendedName>
</protein>
<evidence type="ECO:0008006" key="3">
    <source>
        <dbReference type="Google" id="ProtNLM"/>
    </source>
</evidence>
<gene>
    <name evidence="1" type="ORF">BLX24_28140</name>
</gene>
<dbReference type="Proteomes" id="UP000181790">
    <property type="component" value="Unassembled WGS sequence"/>
</dbReference>
<proteinExistence type="predicted"/>
<organism evidence="1 2">
    <name type="scientific">Arsenicibacter rosenii</name>
    <dbReference type="NCBI Taxonomy" id="1750698"/>
    <lineage>
        <taxon>Bacteria</taxon>
        <taxon>Pseudomonadati</taxon>
        <taxon>Bacteroidota</taxon>
        <taxon>Cytophagia</taxon>
        <taxon>Cytophagales</taxon>
        <taxon>Spirosomataceae</taxon>
        <taxon>Arsenicibacter</taxon>
    </lineage>
</organism>
<dbReference type="EMBL" id="MORL01000035">
    <property type="protein sequence ID" value="OIN55795.1"/>
    <property type="molecule type" value="Genomic_DNA"/>
</dbReference>
<dbReference type="AlphaFoldDB" id="A0A1S2VBV8"/>
<name>A0A1S2VBV8_9BACT</name>
<evidence type="ECO:0000313" key="2">
    <source>
        <dbReference type="Proteomes" id="UP000181790"/>
    </source>
</evidence>
<keyword evidence="2" id="KW-1185">Reference proteome</keyword>
<reference evidence="1 2" key="1">
    <citation type="submission" date="2016-10" db="EMBL/GenBank/DDBJ databases">
        <title>Arsenicibacter rosenii gen. nov., sp. nov., an efficient arsenic-methylating bacterium isolated from an arsenic-contaminated paddy soil.</title>
        <authorList>
            <person name="Huang K."/>
        </authorList>
    </citation>
    <scope>NUCLEOTIDE SEQUENCE [LARGE SCALE GENOMIC DNA]</scope>
    <source>
        <strain evidence="1 2">SM-1</strain>
    </source>
</reference>
<evidence type="ECO:0000313" key="1">
    <source>
        <dbReference type="EMBL" id="OIN55795.1"/>
    </source>
</evidence>
<sequence>MTISPSVTTIIIGQTATLTASGADSYTWHTGSNQSSIDVTPTQQTSYTVSGSRNGCVGQATATVTTTCTNASAQAISTTVFSELGPGNCSVKITGSGFGTSMIVTGPDNYVYSSVYRRAGTYTTTANVTKPGTYTFTVQNKNACGDVFTDTRTFLVTGTACQ</sequence>
<comment type="caution">
    <text evidence="1">The sequence shown here is derived from an EMBL/GenBank/DDBJ whole genome shotgun (WGS) entry which is preliminary data.</text>
</comment>
<accession>A0A1S2VBV8</accession>